<protein>
    <submittedName>
        <fullName evidence="1">Uu.00g108980.m01.CDS01</fullName>
    </submittedName>
</protein>
<dbReference type="Gene3D" id="3.40.50.720">
    <property type="entry name" value="NAD(P)-binding Rossmann-like Domain"/>
    <property type="match status" value="1"/>
</dbReference>
<dbReference type="SUPFAM" id="SSF51735">
    <property type="entry name" value="NAD(P)-binding Rossmann-fold domains"/>
    <property type="match status" value="1"/>
</dbReference>
<organism evidence="1 2">
    <name type="scientific">Anthostomella pinea</name>
    <dbReference type="NCBI Taxonomy" id="933095"/>
    <lineage>
        <taxon>Eukaryota</taxon>
        <taxon>Fungi</taxon>
        <taxon>Dikarya</taxon>
        <taxon>Ascomycota</taxon>
        <taxon>Pezizomycotina</taxon>
        <taxon>Sordariomycetes</taxon>
        <taxon>Xylariomycetidae</taxon>
        <taxon>Xylariales</taxon>
        <taxon>Xylariaceae</taxon>
        <taxon>Anthostomella</taxon>
    </lineage>
</organism>
<proteinExistence type="predicted"/>
<comment type="caution">
    <text evidence="1">The sequence shown here is derived from an EMBL/GenBank/DDBJ whole genome shotgun (WGS) entry which is preliminary data.</text>
</comment>
<gene>
    <name evidence="1" type="ORF">KHLLAP_LOCUS3972</name>
</gene>
<evidence type="ECO:0000313" key="2">
    <source>
        <dbReference type="Proteomes" id="UP001295740"/>
    </source>
</evidence>
<keyword evidence="2" id="KW-1185">Reference proteome</keyword>
<sequence>MMNLTFEPTIPLNSVILMTGANGLIASHAVDQFLAAGYRIRGTVRNPSKCIWMEPLFERRHGAGRFELVQVADFSAPGAWFQTPQSKEPLESPLSLVAPVSMSKTWRRRVKSFVYTSSAWAAWAPDASKKVKLKEWSWNEEAIKETQGEAPP</sequence>
<dbReference type="Proteomes" id="UP001295740">
    <property type="component" value="Unassembled WGS sequence"/>
</dbReference>
<dbReference type="AlphaFoldDB" id="A0AAI8VFB3"/>
<accession>A0AAI8VFB3</accession>
<dbReference type="InterPro" id="IPR036291">
    <property type="entry name" value="NAD(P)-bd_dom_sf"/>
</dbReference>
<dbReference type="EMBL" id="CAUWAG010000006">
    <property type="protein sequence ID" value="CAJ2503504.1"/>
    <property type="molecule type" value="Genomic_DNA"/>
</dbReference>
<reference evidence="1" key="1">
    <citation type="submission" date="2023-10" db="EMBL/GenBank/DDBJ databases">
        <authorList>
            <person name="Hackl T."/>
        </authorList>
    </citation>
    <scope>NUCLEOTIDE SEQUENCE</scope>
</reference>
<evidence type="ECO:0000313" key="1">
    <source>
        <dbReference type="EMBL" id="CAJ2503504.1"/>
    </source>
</evidence>
<name>A0AAI8VFB3_9PEZI</name>